<keyword evidence="8" id="KW-1278">Translocase</keyword>
<evidence type="ECO:0000256" key="5">
    <source>
        <dbReference type="ARBA" id="ARBA00022596"/>
    </source>
</evidence>
<evidence type="ECO:0000256" key="3">
    <source>
        <dbReference type="ARBA" id="ARBA00022448"/>
    </source>
</evidence>
<dbReference type="Gene3D" id="3.40.50.300">
    <property type="entry name" value="P-loop containing nucleotide triphosphate hydrolases"/>
    <property type="match status" value="1"/>
</dbReference>
<dbReference type="GO" id="GO:0005524">
    <property type="term" value="F:ATP binding"/>
    <property type="evidence" value="ECO:0007669"/>
    <property type="project" value="UniProtKB-KW"/>
</dbReference>
<evidence type="ECO:0000256" key="10">
    <source>
        <dbReference type="ARBA" id="ARBA00023112"/>
    </source>
</evidence>
<dbReference type="InterPro" id="IPR013563">
    <property type="entry name" value="Oligopep_ABC_C"/>
</dbReference>
<dbReference type="PROSITE" id="PS00211">
    <property type="entry name" value="ABC_TRANSPORTER_1"/>
    <property type="match status" value="1"/>
</dbReference>
<keyword evidence="9" id="KW-0406">Ion transport</keyword>
<evidence type="ECO:0000313" key="19">
    <source>
        <dbReference type="Proteomes" id="UP000095651"/>
    </source>
</evidence>
<dbReference type="InterPro" id="IPR003593">
    <property type="entry name" value="AAA+_ATPase"/>
</dbReference>
<evidence type="ECO:0000313" key="17">
    <source>
        <dbReference type="EMBL" id="CUN60809.1"/>
    </source>
</evidence>
<sequence>MSLLEINDLNIHYVTEQATFRAVNGIDLSLEEGETLGLVGETGAGKTTTALGILNLIPNPPGKIVGGEILYKGENVVTMDQAALRKLRGNEISMIFQDPMTALNPVMRVGDQIVETISLHMECSRAEAVERSLDMLKMVGIGPERSTDYPHQLSGGMKQRVVIAMALACSPALLIADEPTTALDVTIQAQVLEMINDLKNRLKTSVLLITHDLGIVAECCQKVAVMYAGEIVEYGSLRDIFKETSHPYTMGLFRSIPSLTRKEKRLNPIDGLMPDPANLPGGCCFHPRCPYADETCRSCHPDLSDAGNGHKVRCFHLEEAKMGHREVKANG</sequence>
<name>A0A173YAE2_9FIRM</name>
<evidence type="ECO:0000256" key="7">
    <source>
        <dbReference type="ARBA" id="ARBA00022840"/>
    </source>
</evidence>
<dbReference type="PROSITE" id="PS50893">
    <property type="entry name" value="ABC_TRANSPORTER_2"/>
    <property type="match status" value="1"/>
</dbReference>
<dbReference type="Pfam" id="PF08352">
    <property type="entry name" value="oligo_HPY"/>
    <property type="match status" value="1"/>
</dbReference>
<dbReference type="PANTHER" id="PTHR43297:SF13">
    <property type="entry name" value="NICKEL ABC TRANSPORTER, ATP-BINDING PROTEIN"/>
    <property type="match status" value="1"/>
</dbReference>
<dbReference type="SUPFAM" id="SSF52540">
    <property type="entry name" value="P-loop containing nucleoside triphosphate hydrolases"/>
    <property type="match status" value="1"/>
</dbReference>
<dbReference type="InterPro" id="IPR017871">
    <property type="entry name" value="ABC_transporter-like_CS"/>
</dbReference>
<evidence type="ECO:0000256" key="15">
    <source>
        <dbReference type="ARBA" id="ARBA00048610"/>
    </source>
</evidence>
<comment type="subcellular location">
    <subcellularLocation>
        <location evidence="1">Cell membrane</location>
        <topology evidence="1">Peripheral membrane protein</topology>
    </subcellularLocation>
</comment>
<evidence type="ECO:0000256" key="6">
    <source>
        <dbReference type="ARBA" id="ARBA00022741"/>
    </source>
</evidence>
<evidence type="ECO:0000256" key="9">
    <source>
        <dbReference type="ARBA" id="ARBA00023065"/>
    </source>
</evidence>
<dbReference type="Proteomes" id="UP000095651">
    <property type="component" value="Unassembled WGS sequence"/>
</dbReference>
<dbReference type="InterPro" id="IPR027417">
    <property type="entry name" value="P-loop_NTPase"/>
</dbReference>
<dbReference type="AlphaFoldDB" id="A0A173YAE2"/>
<feature type="domain" description="ABC transporter" evidence="16">
    <location>
        <begin position="6"/>
        <end position="253"/>
    </location>
</feature>
<keyword evidence="17" id="KW-0378">Hydrolase</keyword>
<proteinExistence type="inferred from homology"/>
<reference evidence="17 19" key="1">
    <citation type="submission" date="2015-09" db="EMBL/GenBank/DDBJ databases">
        <authorList>
            <consortium name="Pathogen Informatics"/>
        </authorList>
    </citation>
    <scope>NUCLEOTIDE SEQUENCE [LARGE SCALE GENOMIC DNA]</scope>
    <source>
        <strain evidence="17 19">2789STDY5608850</strain>
    </source>
</reference>
<evidence type="ECO:0000256" key="1">
    <source>
        <dbReference type="ARBA" id="ARBA00004202"/>
    </source>
</evidence>
<keyword evidence="7 17" id="KW-0067">ATP-binding</keyword>
<evidence type="ECO:0000256" key="8">
    <source>
        <dbReference type="ARBA" id="ARBA00022967"/>
    </source>
</evidence>
<evidence type="ECO:0000256" key="12">
    <source>
        <dbReference type="ARBA" id="ARBA00038669"/>
    </source>
</evidence>
<dbReference type="GO" id="GO:0016887">
    <property type="term" value="F:ATP hydrolysis activity"/>
    <property type="evidence" value="ECO:0007669"/>
    <property type="project" value="InterPro"/>
</dbReference>
<dbReference type="PANTHER" id="PTHR43297">
    <property type="entry name" value="OLIGOPEPTIDE TRANSPORT ATP-BINDING PROTEIN APPD"/>
    <property type="match status" value="1"/>
</dbReference>
<protein>
    <recommendedName>
        <fullName evidence="14">Nickel import system ATP-binding protein NikD</fullName>
        <ecNumber evidence="13">7.2.2.11</ecNumber>
    </recommendedName>
</protein>
<organism evidence="17 19">
    <name type="scientific">Hungatella hathewayi</name>
    <dbReference type="NCBI Taxonomy" id="154046"/>
    <lineage>
        <taxon>Bacteria</taxon>
        <taxon>Bacillati</taxon>
        <taxon>Bacillota</taxon>
        <taxon>Clostridia</taxon>
        <taxon>Lachnospirales</taxon>
        <taxon>Lachnospiraceae</taxon>
        <taxon>Hungatella</taxon>
    </lineage>
</organism>
<dbReference type="Pfam" id="PF00005">
    <property type="entry name" value="ABC_tran"/>
    <property type="match status" value="1"/>
</dbReference>
<keyword evidence="4" id="KW-1003">Cell membrane</keyword>
<comment type="similarity">
    <text evidence="2">Belongs to the ABC transporter superfamily.</text>
</comment>
<keyword evidence="10" id="KW-0921">Nickel transport</keyword>
<evidence type="ECO:0000313" key="18">
    <source>
        <dbReference type="EMBL" id="RGM08825.1"/>
    </source>
</evidence>
<keyword evidence="5" id="KW-0533">Nickel</keyword>
<dbReference type="SMART" id="SM00382">
    <property type="entry name" value="AAA"/>
    <property type="match status" value="1"/>
</dbReference>
<accession>A0A173YAE2</accession>
<dbReference type="EMBL" id="CYZE01000001">
    <property type="protein sequence ID" value="CUN60809.1"/>
    <property type="molecule type" value="Genomic_DNA"/>
</dbReference>
<comment type="catalytic activity">
    <reaction evidence="15">
        <text>Ni(2+)(out) + ATP + H2O = Ni(2+)(in) + ADP + phosphate + H(+)</text>
        <dbReference type="Rhea" id="RHEA:15557"/>
        <dbReference type="ChEBI" id="CHEBI:15377"/>
        <dbReference type="ChEBI" id="CHEBI:15378"/>
        <dbReference type="ChEBI" id="CHEBI:30616"/>
        <dbReference type="ChEBI" id="CHEBI:43474"/>
        <dbReference type="ChEBI" id="CHEBI:49786"/>
        <dbReference type="ChEBI" id="CHEBI:456216"/>
        <dbReference type="EC" id="7.2.2.11"/>
    </reaction>
    <physiologicalReaction direction="left-to-right" evidence="15">
        <dbReference type="Rhea" id="RHEA:15558"/>
    </physiologicalReaction>
</comment>
<evidence type="ECO:0000259" key="16">
    <source>
        <dbReference type="PROSITE" id="PS50893"/>
    </source>
</evidence>
<evidence type="ECO:0000256" key="13">
    <source>
        <dbReference type="ARBA" id="ARBA00039098"/>
    </source>
</evidence>
<evidence type="ECO:0000256" key="14">
    <source>
        <dbReference type="ARBA" id="ARBA00044143"/>
    </source>
</evidence>
<dbReference type="FunFam" id="3.40.50.300:FF:000016">
    <property type="entry name" value="Oligopeptide ABC transporter ATP-binding component"/>
    <property type="match status" value="1"/>
</dbReference>
<dbReference type="InterPro" id="IPR050388">
    <property type="entry name" value="ABC_Ni/Peptide_Import"/>
</dbReference>
<dbReference type="EC" id="7.2.2.11" evidence="13"/>
<dbReference type="EMBL" id="QSSQ01000001">
    <property type="protein sequence ID" value="RGM08825.1"/>
    <property type="molecule type" value="Genomic_DNA"/>
</dbReference>
<evidence type="ECO:0000256" key="2">
    <source>
        <dbReference type="ARBA" id="ARBA00005417"/>
    </source>
</evidence>
<keyword evidence="11" id="KW-0472">Membrane</keyword>
<gene>
    <name evidence="17" type="primary">gsiA_4</name>
    <name evidence="18" type="ORF">DXC39_02355</name>
    <name evidence="17" type="ORF">ERS852407_00693</name>
</gene>
<dbReference type="GO" id="GO:0015413">
    <property type="term" value="F:ABC-type nickel transporter activity"/>
    <property type="evidence" value="ECO:0007669"/>
    <property type="project" value="UniProtKB-EC"/>
</dbReference>
<comment type="subunit">
    <text evidence="12">The complex is composed of two ATP-binding proteins (NikD and NikE), two transmembrane proteins (NikB and NikC) and a solute-binding protein (NikA).</text>
</comment>
<dbReference type="RefSeq" id="WP_055652994.1">
    <property type="nucleotide sequence ID" value="NZ_CABIXC010000001.1"/>
</dbReference>
<keyword evidence="6" id="KW-0547">Nucleotide-binding</keyword>
<keyword evidence="3" id="KW-0813">Transport</keyword>
<dbReference type="Proteomes" id="UP000261257">
    <property type="component" value="Unassembled WGS sequence"/>
</dbReference>
<evidence type="ECO:0000256" key="4">
    <source>
        <dbReference type="ARBA" id="ARBA00022475"/>
    </source>
</evidence>
<dbReference type="CDD" id="cd03257">
    <property type="entry name" value="ABC_NikE_OppD_transporters"/>
    <property type="match status" value="1"/>
</dbReference>
<evidence type="ECO:0000256" key="11">
    <source>
        <dbReference type="ARBA" id="ARBA00023136"/>
    </source>
</evidence>
<dbReference type="NCBIfam" id="TIGR01727">
    <property type="entry name" value="oligo_HPY"/>
    <property type="match status" value="1"/>
</dbReference>
<dbReference type="InterPro" id="IPR003439">
    <property type="entry name" value="ABC_transporter-like_ATP-bd"/>
</dbReference>
<dbReference type="GO" id="GO:0005886">
    <property type="term" value="C:plasma membrane"/>
    <property type="evidence" value="ECO:0007669"/>
    <property type="project" value="UniProtKB-SubCell"/>
</dbReference>
<dbReference type="GO" id="GO:0015833">
    <property type="term" value="P:peptide transport"/>
    <property type="evidence" value="ECO:0007669"/>
    <property type="project" value="InterPro"/>
</dbReference>
<reference evidence="18 20" key="2">
    <citation type="submission" date="2018-08" db="EMBL/GenBank/DDBJ databases">
        <title>A genome reference for cultivated species of the human gut microbiota.</title>
        <authorList>
            <person name="Zou Y."/>
            <person name="Xue W."/>
            <person name="Luo G."/>
        </authorList>
    </citation>
    <scope>NUCLEOTIDE SEQUENCE [LARGE SCALE GENOMIC DNA]</scope>
    <source>
        <strain evidence="18 20">TF05-11AC</strain>
    </source>
</reference>
<evidence type="ECO:0000313" key="20">
    <source>
        <dbReference type="Proteomes" id="UP000261257"/>
    </source>
</evidence>